<evidence type="ECO:0000313" key="1">
    <source>
        <dbReference type="EMBL" id="KAK1656276.1"/>
    </source>
</evidence>
<dbReference type="Proteomes" id="UP001243989">
    <property type="component" value="Unassembled WGS sequence"/>
</dbReference>
<dbReference type="GeneID" id="85467274"/>
<reference evidence="1" key="1">
    <citation type="submission" date="2021-06" db="EMBL/GenBank/DDBJ databases">
        <title>Comparative genomics, transcriptomics and evolutionary studies reveal genomic signatures of adaptation to plant cell wall in hemibiotrophic fungi.</title>
        <authorList>
            <consortium name="DOE Joint Genome Institute"/>
            <person name="Baroncelli R."/>
            <person name="Diaz J.F."/>
            <person name="Benocci T."/>
            <person name="Peng M."/>
            <person name="Battaglia E."/>
            <person name="Haridas S."/>
            <person name="Andreopoulos W."/>
            <person name="Labutti K."/>
            <person name="Pangilinan J."/>
            <person name="Floch G.L."/>
            <person name="Makela M.R."/>
            <person name="Henrissat B."/>
            <person name="Grigoriev I.V."/>
            <person name="Crouch J.A."/>
            <person name="De Vries R.P."/>
            <person name="Sukno S.A."/>
            <person name="Thon M.R."/>
        </authorList>
    </citation>
    <scope>NUCLEOTIDE SEQUENCE</scope>
    <source>
        <strain evidence="1">CBS 102054</strain>
    </source>
</reference>
<dbReference type="EMBL" id="JAHMHQ010000001">
    <property type="protein sequence ID" value="KAK1656276.1"/>
    <property type="molecule type" value="Genomic_DNA"/>
</dbReference>
<sequence>MSGMRCPIMFLVVYFAFFFFFLSVCLAALQRQRQWLSFSTFPPSVSFGSFIHFHFITVVRVQISATGSHHVDSLSCRLVPSMQRGQISTRPRTSGGVVSFNAAAVEREHGEWQAAEGCSEMQRKPRR</sequence>
<protein>
    <submittedName>
        <fullName evidence="1">Uncharacterized protein</fullName>
    </submittedName>
</protein>
<comment type="caution">
    <text evidence="1">The sequence shown here is derived from an EMBL/GenBank/DDBJ whole genome shotgun (WGS) entry which is preliminary data.</text>
</comment>
<keyword evidence="2" id="KW-1185">Reference proteome</keyword>
<evidence type="ECO:0000313" key="2">
    <source>
        <dbReference type="Proteomes" id="UP001243989"/>
    </source>
</evidence>
<dbReference type="AlphaFoldDB" id="A0AAJ0A731"/>
<dbReference type="RefSeq" id="XP_060452320.1">
    <property type="nucleotide sequence ID" value="XM_060582412.1"/>
</dbReference>
<proteinExistence type="predicted"/>
<accession>A0AAJ0A731</accession>
<gene>
    <name evidence="1" type="ORF">BDP81DRAFT_19160</name>
</gene>
<organism evidence="1 2">
    <name type="scientific">Colletotrichum phormii</name>
    <dbReference type="NCBI Taxonomy" id="359342"/>
    <lineage>
        <taxon>Eukaryota</taxon>
        <taxon>Fungi</taxon>
        <taxon>Dikarya</taxon>
        <taxon>Ascomycota</taxon>
        <taxon>Pezizomycotina</taxon>
        <taxon>Sordariomycetes</taxon>
        <taxon>Hypocreomycetidae</taxon>
        <taxon>Glomerellales</taxon>
        <taxon>Glomerellaceae</taxon>
        <taxon>Colletotrichum</taxon>
        <taxon>Colletotrichum acutatum species complex</taxon>
    </lineage>
</organism>
<name>A0AAJ0A731_9PEZI</name>